<reference evidence="3" key="1">
    <citation type="submission" date="2014-03" db="EMBL/GenBank/DDBJ databases">
        <authorList>
            <person name="Urmite Genomes U."/>
        </authorList>
    </citation>
    <scope>NUCLEOTIDE SEQUENCE [LARGE SCALE GENOMIC DNA]</scope>
    <source>
        <strain evidence="3">HD-03</strain>
    </source>
</reference>
<organism evidence="2 3">
    <name type="scientific">Halobacillus karajensis</name>
    <dbReference type="NCBI Taxonomy" id="195088"/>
    <lineage>
        <taxon>Bacteria</taxon>
        <taxon>Bacillati</taxon>
        <taxon>Bacillota</taxon>
        <taxon>Bacilli</taxon>
        <taxon>Bacillales</taxon>
        <taxon>Bacillaceae</taxon>
        <taxon>Halobacillus</taxon>
    </lineage>
</organism>
<comment type="caution">
    <text evidence="2">The sequence shown here is derived from an EMBL/GenBank/DDBJ whole genome shotgun (WGS) entry which is preliminary data.</text>
</comment>
<evidence type="ECO:0000256" key="1">
    <source>
        <dbReference type="SAM" id="MobiDB-lite"/>
    </source>
</evidence>
<protein>
    <submittedName>
        <fullName evidence="2">Uncharacterized protein</fullName>
    </submittedName>
</protein>
<dbReference type="AlphaFoldDB" id="A0A024P696"/>
<dbReference type="RefSeq" id="WP_035509206.1">
    <property type="nucleotide sequence ID" value="NZ_CCDH010000001.1"/>
</dbReference>
<sequence length="105" mass="11110">MKGMAAIVMILIVFVAGALYGIDKNNEKAHEQPDMVVTEQDASNEDSKITKEDKDHPKEDSICAPPPMESNGPWVTKLAEGLGNGVASGFNGVIVVLSEIIQAGS</sequence>
<feature type="region of interest" description="Disordered" evidence="1">
    <location>
        <begin position="31"/>
        <end position="70"/>
    </location>
</feature>
<proteinExistence type="predicted"/>
<accession>A0A024P696</accession>
<keyword evidence="3" id="KW-1185">Reference proteome</keyword>
<reference evidence="2 3" key="2">
    <citation type="submission" date="2014-05" db="EMBL/GenBank/DDBJ databases">
        <title>Draft genome sequence of Halobacillus karajensis HK-03.</title>
        <authorList>
            <person name="Khelaifia S."/>
            <person name="Croce O."/>
            <person name="Lagier J.C."/>
            <person name="Raoult D."/>
        </authorList>
    </citation>
    <scope>NUCLEOTIDE SEQUENCE [LARGE SCALE GENOMIC DNA]</scope>
    <source>
        <strain evidence="2 3">HD-03</strain>
    </source>
</reference>
<name>A0A024P696_9BACI</name>
<dbReference type="OrthoDB" id="2972658at2"/>
<evidence type="ECO:0000313" key="3">
    <source>
        <dbReference type="Proteomes" id="UP000028868"/>
    </source>
</evidence>
<dbReference type="Proteomes" id="UP000028868">
    <property type="component" value="Unassembled WGS sequence"/>
</dbReference>
<feature type="compositionally biased region" description="Basic and acidic residues" evidence="1">
    <location>
        <begin position="45"/>
        <end position="61"/>
    </location>
</feature>
<dbReference type="EMBL" id="CCDI010000003">
    <property type="protein sequence ID" value="CDQ24405.1"/>
    <property type="molecule type" value="Genomic_DNA"/>
</dbReference>
<gene>
    <name evidence="2" type="ORF">BN983_02685</name>
</gene>
<evidence type="ECO:0000313" key="2">
    <source>
        <dbReference type="EMBL" id="CDQ24405.1"/>
    </source>
</evidence>